<comment type="caution">
    <text evidence="1">The sequence shown here is derived from an EMBL/GenBank/DDBJ whole genome shotgun (WGS) entry which is preliminary data.</text>
</comment>
<name>A0ACA9PQ16_9GLOM</name>
<evidence type="ECO:0000313" key="1">
    <source>
        <dbReference type="EMBL" id="CAG8718943.1"/>
    </source>
</evidence>
<sequence>NKAHILLCDGPCGKNFYTRCLKTPLSRILAGNWNYTKCESEIQRNQT</sequence>
<dbReference type="Proteomes" id="UP000789702">
    <property type="component" value="Unassembled WGS sequence"/>
</dbReference>
<protein>
    <submittedName>
        <fullName evidence="1">2654_t:CDS:1</fullName>
    </submittedName>
</protein>
<dbReference type="EMBL" id="CAJVPU010032186">
    <property type="protein sequence ID" value="CAG8718943.1"/>
    <property type="molecule type" value="Genomic_DNA"/>
</dbReference>
<feature type="non-terminal residue" evidence="1">
    <location>
        <position position="1"/>
    </location>
</feature>
<reference evidence="1" key="1">
    <citation type="submission" date="2021-06" db="EMBL/GenBank/DDBJ databases">
        <authorList>
            <person name="Kallberg Y."/>
            <person name="Tangrot J."/>
            <person name="Rosling A."/>
        </authorList>
    </citation>
    <scope>NUCLEOTIDE SEQUENCE</scope>
    <source>
        <strain evidence="1">IL203A</strain>
    </source>
</reference>
<feature type="non-terminal residue" evidence="1">
    <location>
        <position position="47"/>
    </location>
</feature>
<proteinExistence type="predicted"/>
<accession>A0ACA9PQ16</accession>
<evidence type="ECO:0000313" key="2">
    <source>
        <dbReference type="Proteomes" id="UP000789702"/>
    </source>
</evidence>
<keyword evidence="2" id="KW-1185">Reference proteome</keyword>
<organism evidence="1 2">
    <name type="scientific">Dentiscutata heterogama</name>
    <dbReference type="NCBI Taxonomy" id="1316150"/>
    <lineage>
        <taxon>Eukaryota</taxon>
        <taxon>Fungi</taxon>
        <taxon>Fungi incertae sedis</taxon>
        <taxon>Mucoromycota</taxon>
        <taxon>Glomeromycotina</taxon>
        <taxon>Glomeromycetes</taxon>
        <taxon>Diversisporales</taxon>
        <taxon>Gigasporaceae</taxon>
        <taxon>Dentiscutata</taxon>
    </lineage>
</organism>
<gene>
    <name evidence="1" type="ORF">DHETER_LOCUS12713</name>
</gene>